<dbReference type="EMBL" id="CAKXZT010000132">
    <property type="protein sequence ID" value="CAH2403372.1"/>
    <property type="molecule type" value="Genomic_DNA"/>
</dbReference>
<sequence length="183" mass="20195">MTAKIILLNGVGSAGKSSIAKALQTMTTEPFLHVQMDAFIDMLPEALQDDAAGFAYEVIEESGKFKVVIRIGPVGERTLRGMRHAIAAMAGQGNNLIVDDVLCGGEISEYLRLLSGFDLRLVGVFAPLDVLEAREIQRADRLPGLARWQYYRVHKDVGYDLEIDTSTLTPLECARRIKAEFQL</sequence>
<dbReference type="InterPro" id="IPR027417">
    <property type="entry name" value="P-loop_NTPase"/>
</dbReference>
<accession>A0ABM9E2Q3</accession>
<dbReference type="Pfam" id="PF07931">
    <property type="entry name" value="CPT"/>
    <property type="match status" value="1"/>
</dbReference>
<protein>
    <submittedName>
        <fullName evidence="1">Chloramphenicol phosphotransferase family protein</fullName>
    </submittedName>
</protein>
<organism evidence="1 2">
    <name type="scientific">Mesorhizobium escarrei</name>
    <dbReference type="NCBI Taxonomy" id="666018"/>
    <lineage>
        <taxon>Bacteria</taxon>
        <taxon>Pseudomonadati</taxon>
        <taxon>Pseudomonadota</taxon>
        <taxon>Alphaproteobacteria</taxon>
        <taxon>Hyphomicrobiales</taxon>
        <taxon>Phyllobacteriaceae</taxon>
        <taxon>Mesorhizobium</taxon>
    </lineage>
</organism>
<dbReference type="RefSeq" id="WP_254019491.1">
    <property type="nucleotide sequence ID" value="NZ_CAKXZT010000132.1"/>
</dbReference>
<dbReference type="InterPro" id="IPR012853">
    <property type="entry name" value="CPT"/>
</dbReference>
<comment type="caution">
    <text evidence="1">The sequence shown here is derived from an EMBL/GenBank/DDBJ whole genome shotgun (WGS) entry which is preliminary data.</text>
</comment>
<evidence type="ECO:0000313" key="1">
    <source>
        <dbReference type="EMBL" id="CAH2403372.1"/>
    </source>
</evidence>
<keyword evidence="2" id="KW-1185">Reference proteome</keyword>
<dbReference type="Gene3D" id="3.40.50.300">
    <property type="entry name" value="P-loop containing nucleotide triphosphate hydrolases"/>
    <property type="match status" value="1"/>
</dbReference>
<dbReference type="SUPFAM" id="SSF52540">
    <property type="entry name" value="P-loop containing nucleoside triphosphate hydrolases"/>
    <property type="match status" value="1"/>
</dbReference>
<reference evidence="1 2" key="1">
    <citation type="submission" date="2022-03" db="EMBL/GenBank/DDBJ databases">
        <authorList>
            <person name="Brunel B."/>
        </authorList>
    </citation>
    <scope>NUCLEOTIDE SEQUENCE [LARGE SCALE GENOMIC DNA]</scope>
    <source>
        <strain evidence="1">STM5069sample</strain>
    </source>
</reference>
<evidence type="ECO:0000313" key="2">
    <source>
        <dbReference type="Proteomes" id="UP001153050"/>
    </source>
</evidence>
<dbReference type="Proteomes" id="UP001153050">
    <property type="component" value="Unassembled WGS sequence"/>
</dbReference>
<dbReference type="PIRSF" id="PIRSF007531">
    <property type="entry name" value="CPT"/>
    <property type="match status" value="1"/>
</dbReference>
<gene>
    <name evidence="1" type="ORF">MES5069_370061</name>
</gene>
<proteinExistence type="predicted"/>
<name>A0ABM9E2Q3_9HYPH</name>